<dbReference type="AlphaFoldDB" id="A0A656JI75"/>
<organism evidence="2 3">
    <name type="scientific">Pseudomonas syringae pv. actinidiae ICMP 19096</name>
    <dbReference type="NCBI Taxonomy" id="1194405"/>
    <lineage>
        <taxon>Bacteria</taxon>
        <taxon>Pseudomonadati</taxon>
        <taxon>Pseudomonadota</taxon>
        <taxon>Gammaproteobacteria</taxon>
        <taxon>Pseudomonadales</taxon>
        <taxon>Pseudomonadaceae</taxon>
        <taxon>Pseudomonas</taxon>
        <taxon>Pseudomonas syringae</taxon>
    </lineage>
</organism>
<gene>
    <name evidence="2" type="ORF">A245_47895</name>
</gene>
<protein>
    <submittedName>
        <fullName evidence="2">Uncharacterized protein</fullName>
    </submittedName>
</protein>
<evidence type="ECO:0000256" key="1">
    <source>
        <dbReference type="SAM" id="Phobius"/>
    </source>
</evidence>
<name>A0A656JI75_PSESF</name>
<reference evidence="2 3" key="1">
    <citation type="journal article" date="2013" name="PLoS Pathog.">
        <title>Genomic analysis of the Kiwifruit pathogen Pseudomonas syringae pv. actinidiae provides insight into the origins of an emergent plant disease.</title>
        <authorList>
            <person name="McCann H.C."/>
            <person name="Rikkerink E.H."/>
            <person name="Bertels F."/>
            <person name="Fiers M."/>
            <person name="Lu A."/>
            <person name="Rees-George J."/>
            <person name="Andersen M.T."/>
            <person name="Gleave A.P."/>
            <person name="Haubold B."/>
            <person name="Wohlers M.W."/>
            <person name="Guttman D.S."/>
            <person name="Wang P.W."/>
            <person name="Straub C."/>
            <person name="Vanneste J.L."/>
            <person name="Rainey P.B."/>
            <person name="Templeton M.D."/>
        </authorList>
    </citation>
    <scope>NUCLEOTIDE SEQUENCE [LARGE SCALE GENOMIC DNA]</scope>
    <source>
        <strain evidence="2 3">ICMP 19096</strain>
    </source>
</reference>
<dbReference type="EMBL" id="AOKF01004096">
    <property type="protein sequence ID" value="EPN26606.1"/>
    <property type="molecule type" value="Genomic_DNA"/>
</dbReference>
<sequence>MSAWREQAFRSKARVIAWLALLMVIPGASDSAWLSGGSSGRKRVFSSGFVVLCVFVAVVELIALNHFYGMRVR</sequence>
<keyword evidence="1" id="KW-1133">Transmembrane helix</keyword>
<evidence type="ECO:0000313" key="3">
    <source>
        <dbReference type="Proteomes" id="UP000018849"/>
    </source>
</evidence>
<evidence type="ECO:0000313" key="2">
    <source>
        <dbReference type="EMBL" id="EPN26606.1"/>
    </source>
</evidence>
<dbReference type="Proteomes" id="UP000018849">
    <property type="component" value="Unassembled WGS sequence"/>
</dbReference>
<proteinExistence type="predicted"/>
<keyword evidence="1" id="KW-0812">Transmembrane</keyword>
<keyword evidence="1" id="KW-0472">Membrane</keyword>
<feature type="transmembrane region" description="Helical" evidence="1">
    <location>
        <begin position="47"/>
        <end position="68"/>
    </location>
</feature>
<comment type="caution">
    <text evidence="2">The sequence shown here is derived from an EMBL/GenBank/DDBJ whole genome shotgun (WGS) entry which is preliminary data.</text>
</comment>
<accession>A0A656JI75</accession>